<dbReference type="AlphaFoldDB" id="A0A3P7J8R2"/>
<evidence type="ECO:0000313" key="2">
    <source>
        <dbReference type="Proteomes" id="UP000270094"/>
    </source>
</evidence>
<name>A0A3P7J8R2_STRVU</name>
<evidence type="ECO:0000313" key="1">
    <source>
        <dbReference type="EMBL" id="VDM81781.1"/>
    </source>
</evidence>
<dbReference type="EMBL" id="UYYB01114493">
    <property type="protein sequence ID" value="VDM81781.1"/>
    <property type="molecule type" value="Genomic_DNA"/>
</dbReference>
<keyword evidence="2" id="KW-1185">Reference proteome</keyword>
<protein>
    <submittedName>
        <fullName evidence="1">Uncharacterized protein</fullName>
    </submittedName>
</protein>
<accession>A0A3P7J8R2</accession>
<proteinExistence type="predicted"/>
<reference evidence="1 2" key="1">
    <citation type="submission" date="2018-11" db="EMBL/GenBank/DDBJ databases">
        <authorList>
            <consortium name="Pathogen Informatics"/>
        </authorList>
    </citation>
    <scope>NUCLEOTIDE SEQUENCE [LARGE SCALE GENOMIC DNA]</scope>
</reference>
<dbReference type="Proteomes" id="UP000270094">
    <property type="component" value="Unassembled WGS sequence"/>
</dbReference>
<organism evidence="1 2">
    <name type="scientific">Strongylus vulgaris</name>
    <name type="common">Blood worm</name>
    <dbReference type="NCBI Taxonomy" id="40348"/>
    <lineage>
        <taxon>Eukaryota</taxon>
        <taxon>Metazoa</taxon>
        <taxon>Ecdysozoa</taxon>
        <taxon>Nematoda</taxon>
        <taxon>Chromadorea</taxon>
        <taxon>Rhabditida</taxon>
        <taxon>Rhabditina</taxon>
        <taxon>Rhabditomorpha</taxon>
        <taxon>Strongyloidea</taxon>
        <taxon>Strongylidae</taxon>
        <taxon>Strongylus</taxon>
    </lineage>
</organism>
<sequence length="102" mass="11090">MGPIEWAGVGLGLVDGRRCGVGATLLGWLRGHQECEAELASTKLVSRRQRVARAAAHTACVGYVALRCQRNQARNDDKQATAIFTYVSQLAFETPIISCQDE</sequence>
<gene>
    <name evidence="1" type="ORF">SVUK_LOCUS16779</name>
</gene>